<dbReference type="InterPro" id="IPR001932">
    <property type="entry name" value="PPM-type_phosphatase-like_dom"/>
</dbReference>
<dbReference type="Gene3D" id="3.30.450.40">
    <property type="match status" value="1"/>
</dbReference>
<dbReference type="CDD" id="cd00130">
    <property type="entry name" value="PAS"/>
    <property type="match status" value="1"/>
</dbReference>
<accession>A0ABN5VR21</accession>
<dbReference type="SUPFAM" id="SSF55874">
    <property type="entry name" value="ATPase domain of HSP90 chaperone/DNA topoisomerase II/histidine kinase"/>
    <property type="match status" value="1"/>
</dbReference>
<dbReference type="CDD" id="cd16936">
    <property type="entry name" value="HATPase_RsbW-like"/>
    <property type="match status" value="1"/>
</dbReference>
<keyword evidence="5" id="KW-1185">Reference proteome</keyword>
<dbReference type="PANTHER" id="PTHR43156:SF2">
    <property type="entry name" value="STAGE II SPORULATION PROTEIN E"/>
    <property type="match status" value="1"/>
</dbReference>
<dbReference type="Gene3D" id="3.60.40.10">
    <property type="entry name" value="PPM-type phosphatase domain"/>
    <property type="match status" value="1"/>
</dbReference>
<dbReference type="Pfam" id="PF08448">
    <property type="entry name" value="PAS_4"/>
    <property type="match status" value="1"/>
</dbReference>
<dbReference type="InterPro" id="IPR000014">
    <property type="entry name" value="PAS"/>
</dbReference>
<dbReference type="InterPro" id="IPR036457">
    <property type="entry name" value="PPM-type-like_dom_sf"/>
</dbReference>
<dbReference type="PANTHER" id="PTHR43156">
    <property type="entry name" value="STAGE II SPORULATION PROTEIN E-RELATED"/>
    <property type="match status" value="1"/>
</dbReference>
<dbReference type="InterPro" id="IPR036890">
    <property type="entry name" value="HATPase_C_sf"/>
</dbReference>
<dbReference type="Pfam" id="PF13581">
    <property type="entry name" value="HATPase_c_2"/>
    <property type="match status" value="1"/>
</dbReference>
<dbReference type="SMART" id="SM00091">
    <property type="entry name" value="PAS"/>
    <property type="match status" value="2"/>
</dbReference>
<protein>
    <submittedName>
        <fullName evidence="4">PAS/PAC sensor protein</fullName>
    </submittedName>
</protein>
<feature type="domain" description="PAS" evidence="3">
    <location>
        <begin position="1"/>
        <end position="45"/>
    </location>
</feature>
<feature type="region of interest" description="Disordered" evidence="2">
    <location>
        <begin position="815"/>
        <end position="834"/>
    </location>
</feature>
<dbReference type="SUPFAM" id="SSF55785">
    <property type="entry name" value="PYP-like sensor domain (PAS domain)"/>
    <property type="match status" value="2"/>
</dbReference>
<gene>
    <name evidence="4" type="ORF">SGFS_057960</name>
</gene>
<name>A0ABN5VR21_9ACTN</name>
<evidence type="ECO:0000313" key="4">
    <source>
        <dbReference type="EMBL" id="BBC34502.1"/>
    </source>
</evidence>
<evidence type="ECO:0000259" key="3">
    <source>
        <dbReference type="PROSITE" id="PS50112"/>
    </source>
</evidence>
<reference evidence="4 5" key="1">
    <citation type="journal article" date="2010" name="ChemBioChem">
        <title>Cloning and characterization of the biosynthetic gene cluster of 16-membered macrolide antibiotic FD-891: involvement of a dual functional cytochrome P450 monooxygenase catalyzing epoxidation and hydroxylation.</title>
        <authorList>
            <person name="Kudo F."/>
            <person name="Motegi A."/>
            <person name="Mizoue K."/>
            <person name="Eguchi T."/>
        </authorList>
    </citation>
    <scope>NUCLEOTIDE SEQUENCE [LARGE SCALE GENOMIC DNA]</scope>
    <source>
        <strain evidence="4 5">A-8890</strain>
    </source>
</reference>
<sequence>MDTSHLLGLVVTDRRGLITGWSPGAARLLGHTAAEAVGQPVAELLGLTDADRLGEQHMAPGEQHMAPEEQHMTTEEQHMELAVRHMALAVRHRDGSLLTLPVSRYPLAADPAGCEIGPGSVLVVGPPPIGSALREREALAAWTLEASPMALTVYDTDLRCVWQSDRMRRLSGISDEQRRGRRLTEVLTGPDAVEWEERMRLALLTGEEQVGEVKGSFLAGSASRIFSVSATPLQDDRGQTLGVCTTVTDVSRASRDRERLALLNDASVRIGSTLDVTRTGQELTEVVVPRFANFARVDLLENLLRGDEPAPGPIVGAVRLRRIAELNLFEGVLEAQTTAGDSDVYLANSPAALCLASGRSAVYRTEDPVIRAWEALSTARQAKIARFGTHSWMLVPVRARGATLGVVMFTRTRETPEPFEPGDLSLAEDLVARAAVSLDNARRFTRERAAALALQRSLLPQRLPHQSAVQVASRYLPASPSIGVGGDWYDVIRLSGERVALVVGDVVGHGIHAAAAMGRLRTAVRTLADVDPTPDELLTRLDDLVIQLSEEAGGDPGGDPAADIGATCLYAVYDPVSGRCSLARAGHPAPVLVAPDGVAGFLELPAGPPLGLGGVPFESVEVTLPPGSLLALYTDGLVESRQHDLDVGLEVLRRALTEPADALEDVCEHVVRTVLPHGPADDAALLLVRTQALDGRRVAAWDVAANAAAVSRVRSESVRRLVSWGLEEAAFVTELVVSELVTNAIRYGGSPIQLRLIHDQVLTCEVSDANSAAPHLRRARVFDEGGRGLLLVAQLTQRWGTRQTSTGKTIWCEQALPTETEPNRPDGPASAEAA</sequence>
<dbReference type="PROSITE" id="PS50112">
    <property type="entry name" value="PAS"/>
    <property type="match status" value="1"/>
</dbReference>
<evidence type="ECO:0000256" key="1">
    <source>
        <dbReference type="ARBA" id="ARBA00022801"/>
    </source>
</evidence>
<dbReference type="Proteomes" id="UP001321542">
    <property type="component" value="Chromosome"/>
</dbReference>
<organism evidence="4 5">
    <name type="scientific">Streptomyces graminofaciens</name>
    <dbReference type="NCBI Taxonomy" id="68212"/>
    <lineage>
        <taxon>Bacteria</taxon>
        <taxon>Bacillati</taxon>
        <taxon>Actinomycetota</taxon>
        <taxon>Actinomycetes</taxon>
        <taxon>Kitasatosporales</taxon>
        <taxon>Streptomycetaceae</taxon>
        <taxon>Streptomyces</taxon>
    </lineage>
</organism>
<dbReference type="InterPro" id="IPR035965">
    <property type="entry name" value="PAS-like_dom_sf"/>
</dbReference>
<dbReference type="NCBIfam" id="TIGR00229">
    <property type="entry name" value="sensory_box"/>
    <property type="match status" value="1"/>
</dbReference>
<dbReference type="Gene3D" id="3.30.565.10">
    <property type="entry name" value="Histidine kinase-like ATPase, C-terminal domain"/>
    <property type="match status" value="1"/>
</dbReference>
<dbReference type="InterPro" id="IPR003018">
    <property type="entry name" value="GAF"/>
</dbReference>
<evidence type="ECO:0000313" key="5">
    <source>
        <dbReference type="Proteomes" id="UP001321542"/>
    </source>
</evidence>
<reference evidence="4 5" key="2">
    <citation type="journal article" date="2023" name="ChemBioChem">
        <title>Acyltransferase Domain Exchange between Two Independent Type I Polyketide Synthases in the Same Producer Strain of Macrolide Antibiotics.</title>
        <authorList>
            <person name="Kudo F."/>
            <person name="Kishikawa K."/>
            <person name="Tsuboi K."/>
            <person name="Kido T."/>
            <person name="Usui T."/>
            <person name="Hashimoto J."/>
            <person name="Shin-Ya K."/>
            <person name="Miyanaga A."/>
            <person name="Eguchi T."/>
        </authorList>
    </citation>
    <scope>NUCLEOTIDE SEQUENCE [LARGE SCALE GENOMIC DNA]</scope>
    <source>
        <strain evidence="4 5">A-8890</strain>
    </source>
</reference>
<dbReference type="Pfam" id="PF01590">
    <property type="entry name" value="GAF"/>
    <property type="match status" value="1"/>
</dbReference>
<dbReference type="InterPro" id="IPR003594">
    <property type="entry name" value="HATPase_dom"/>
</dbReference>
<dbReference type="Gene3D" id="3.30.450.20">
    <property type="entry name" value="PAS domain"/>
    <property type="match status" value="2"/>
</dbReference>
<dbReference type="InterPro" id="IPR013656">
    <property type="entry name" value="PAS_4"/>
</dbReference>
<dbReference type="InterPro" id="IPR013767">
    <property type="entry name" value="PAS_fold"/>
</dbReference>
<dbReference type="Pfam" id="PF00989">
    <property type="entry name" value="PAS"/>
    <property type="match status" value="1"/>
</dbReference>
<dbReference type="SMART" id="SM00331">
    <property type="entry name" value="PP2C_SIG"/>
    <property type="match status" value="1"/>
</dbReference>
<dbReference type="Pfam" id="PF07228">
    <property type="entry name" value="SpoIIE"/>
    <property type="match status" value="1"/>
</dbReference>
<keyword evidence="1" id="KW-0378">Hydrolase</keyword>
<dbReference type="RefSeq" id="WP_286254454.1">
    <property type="nucleotide sequence ID" value="NZ_AP018448.1"/>
</dbReference>
<dbReference type="EMBL" id="AP018448">
    <property type="protein sequence ID" value="BBC34502.1"/>
    <property type="molecule type" value="Genomic_DNA"/>
</dbReference>
<proteinExistence type="predicted"/>
<dbReference type="InterPro" id="IPR029016">
    <property type="entry name" value="GAF-like_dom_sf"/>
</dbReference>
<dbReference type="InterPro" id="IPR052016">
    <property type="entry name" value="Bact_Sigma-Reg"/>
</dbReference>
<evidence type="ECO:0000256" key="2">
    <source>
        <dbReference type="SAM" id="MobiDB-lite"/>
    </source>
</evidence>
<dbReference type="SUPFAM" id="SSF55781">
    <property type="entry name" value="GAF domain-like"/>
    <property type="match status" value="1"/>
</dbReference>
<dbReference type="SUPFAM" id="SSF81606">
    <property type="entry name" value="PP2C-like"/>
    <property type="match status" value="1"/>
</dbReference>